<evidence type="ECO:0000256" key="6">
    <source>
        <dbReference type="RuleBase" id="RU362116"/>
    </source>
</evidence>
<dbReference type="PANTHER" id="PTHR30435:SF18">
    <property type="entry name" value="FLAGELLAR BASAL-BODY ROD PROTEIN FLGF"/>
    <property type="match status" value="1"/>
</dbReference>
<dbReference type="RefSeq" id="WP_126755028.1">
    <property type="nucleotide sequence ID" value="NZ_PIPY01000009.1"/>
</dbReference>
<keyword evidence="3 6" id="KW-0975">Bacterial flagellum</keyword>
<evidence type="ECO:0000256" key="3">
    <source>
        <dbReference type="ARBA" id="ARBA00023143"/>
    </source>
</evidence>
<dbReference type="Pfam" id="PF06429">
    <property type="entry name" value="Flg_bbr_C"/>
    <property type="match status" value="1"/>
</dbReference>
<evidence type="ECO:0000256" key="5">
    <source>
        <dbReference type="ARBA" id="ARBA00040228"/>
    </source>
</evidence>
<evidence type="ECO:0000259" key="8">
    <source>
        <dbReference type="Pfam" id="PF22692"/>
    </source>
</evidence>
<dbReference type="InterPro" id="IPR010930">
    <property type="entry name" value="Flg_bb/hook_C_dom"/>
</dbReference>
<comment type="subcellular location">
    <subcellularLocation>
        <location evidence="1 6">Bacterial flagellum basal body</location>
    </subcellularLocation>
</comment>
<organism evidence="9 10">
    <name type="scientific">Pseudidiomarina insulisalsae</name>
    <dbReference type="NCBI Taxonomy" id="575789"/>
    <lineage>
        <taxon>Bacteria</taxon>
        <taxon>Pseudomonadati</taxon>
        <taxon>Pseudomonadota</taxon>
        <taxon>Gammaproteobacteria</taxon>
        <taxon>Alteromonadales</taxon>
        <taxon>Idiomarinaceae</taxon>
        <taxon>Pseudidiomarina</taxon>
    </lineage>
</organism>
<dbReference type="OrthoDB" id="9804559at2"/>
<dbReference type="Pfam" id="PF22692">
    <property type="entry name" value="LlgE_F_G_D1"/>
    <property type="match status" value="1"/>
</dbReference>
<dbReference type="Proteomes" id="UP000288259">
    <property type="component" value="Unassembled WGS sequence"/>
</dbReference>
<dbReference type="GO" id="GO:0030694">
    <property type="term" value="C:bacterial-type flagellum basal body, rod"/>
    <property type="evidence" value="ECO:0007669"/>
    <property type="project" value="UniProtKB-UniRule"/>
</dbReference>
<dbReference type="SUPFAM" id="SSF117143">
    <property type="entry name" value="Flagellar hook protein flgE"/>
    <property type="match status" value="1"/>
</dbReference>
<dbReference type="NCBIfam" id="TIGR03506">
    <property type="entry name" value="FlgEFG_subfam"/>
    <property type="match status" value="1"/>
</dbReference>
<name>A0A432YDG6_9GAMM</name>
<evidence type="ECO:0000256" key="4">
    <source>
        <dbReference type="ARBA" id="ARBA00038560"/>
    </source>
</evidence>
<evidence type="ECO:0000256" key="2">
    <source>
        <dbReference type="ARBA" id="ARBA00009677"/>
    </source>
</evidence>
<dbReference type="NCBIfam" id="NF009280">
    <property type="entry name" value="PRK12640.1"/>
    <property type="match status" value="1"/>
</dbReference>
<dbReference type="InterPro" id="IPR020013">
    <property type="entry name" value="Flagellar_FlgE/F/G"/>
</dbReference>
<gene>
    <name evidence="9" type="primary">flgF</name>
    <name evidence="9" type="ORF">CWI71_09475</name>
</gene>
<feature type="domain" description="Flagellar basal-body/hook protein C-terminal" evidence="7">
    <location>
        <begin position="198"/>
        <end position="242"/>
    </location>
</feature>
<proteinExistence type="inferred from homology"/>
<evidence type="ECO:0000313" key="10">
    <source>
        <dbReference type="Proteomes" id="UP000288259"/>
    </source>
</evidence>
<keyword evidence="9" id="KW-0282">Flagellum</keyword>
<dbReference type="AlphaFoldDB" id="A0A432YDG6"/>
<comment type="subunit">
    <text evidence="4 6">The basal body constitutes a major portion of the flagellar organelle and consists of five rings (E,L,P,S, and M) mounted on a central rod. The rod consists of about 26 subunits of FlgG in the distal portion, and FlgB, FlgC and FlgF are thought to build up the proximal portion of the rod with about 6 subunits each.</text>
</comment>
<dbReference type="GO" id="GO:0071978">
    <property type="term" value="P:bacterial-type flagellum-dependent swarming motility"/>
    <property type="evidence" value="ECO:0007669"/>
    <property type="project" value="TreeGrafter"/>
</dbReference>
<protein>
    <recommendedName>
        <fullName evidence="5 6">Flagellar basal-body rod protein FlgF</fullName>
    </recommendedName>
</protein>
<keyword evidence="9" id="KW-0966">Cell projection</keyword>
<keyword evidence="10" id="KW-1185">Reference proteome</keyword>
<comment type="similarity">
    <text evidence="2 6">Belongs to the flagella basal body rod proteins family.</text>
</comment>
<feature type="domain" description="Flagellar hook protein FlgE/F/G-like D1" evidence="8">
    <location>
        <begin position="84"/>
        <end position="144"/>
    </location>
</feature>
<sequence length="247" mass="25584">MDAMIYTAFTGARQTLDEQATVTHNLSNVTTTGFKAELSAARAVPLLGPATHGTRVATVSTTVGHDQQQGAVQTTGRALDIALNQDTWLAVQTPAGEAYTKRGDLQVSADGQLQVAGMPVLGEGGPVVLPMGADISIGDDGTISGIAMGSDAGELVTLERLKLVSVGDAQMLQRRPDGWFTSTTGNALPGSETGGLVSGALEVSNVNAVDAMVAMIANQRGYEMNMKVIQSADENSQRANSLLRVQG</sequence>
<dbReference type="InterPro" id="IPR053967">
    <property type="entry name" value="LlgE_F_G-like_D1"/>
</dbReference>
<keyword evidence="9" id="KW-0969">Cilium</keyword>
<dbReference type="EMBL" id="PIPY01000009">
    <property type="protein sequence ID" value="RUO59038.1"/>
    <property type="molecule type" value="Genomic_DNA"/>
</dbReference>
<dbReference type="PANTHER" id="PTHR30435">
    <property type="entry name" value="FLAGELLAR PROTEIN"/>
    <property type="match status" value="1"/>
</dbReference>
<evidence type="ECO:0000259" key="7">
    <source>
        <dbReference type="Pfam" id="PF06429"/>
    </source>
</evidence>
<dbReference type="InterPro" id="IPR037925">
    <property type="entry name" value="FlgE/F/G-like"/>
</dbReference>
<accession>A0A432YDG6</accession>
<reference evidence="10" key="1">
    <citation type="journal article" date="2018" name="Front. Microbiol.">
        <title>Genome-Based Analysis Reveals the Taxonomy and Diversity of the Family Idiomarinaceae.</title>
        <authorList>
            <person name="Liu Y."/>
            <person name="Lai Q."/>
            <person name="Shao Z."/>
        </authorList>
    </citation>
    <scope>NUCLEOTIDE SEQUENCE [LARGE SCALE GENOMIC DNA]</scope>
    <source>
        <strain evidence="10">CVS-6</strain>
    </source>
</reference>
<evidence type="ECO:0000313" key="9">
    <source>
        <dbReference type="EMBL" id="RUO59038.1"/>
    </source>
</evidence>
<comment type="caution">
    <text evidence="9">The sequence shown here is derived from an EMBL/GenBank/DDBJ whole genome shotgun (WGS) entry which is preliminary data.</text>
</comment>
<evidence type="ECO:0000256" key="1">
    <source>
        <dbReference type="ARBA" id="ARBA00004117"/>
    </source>
</evidence>